<dbReference type="GO" id="GO:0004630">
    <property type="term" value="F:phospholipase D activity"/>
    <property type="evidence" value="ECO:0007669"/>
    <property type="project" value="UniProtKB-EC"/>
</dbReference>
<dbReference type="Gene3D" id="3.30.870.10">
    <property type="entry name" value="Endonuclease Chain A"/>
    <property type="match status" value="2"/>
</dbReference>
<gene>
    <name evidence="7" type="ORF">DM43_3183</name>
</gene>
<evidence type="ECO:0000256" key="3">
    <source>
        <dbReference type="ARBA" id="ARBA00022801"/>
    </source>
</evidence>
<dbReference type="AlphaFoldDB" id="A0AA88Z3B8"/>
<evidence type="ECO:0000256" key="1">
    <source>
        <dbReference type="ARBA" id="ARBA00000798"/>
    </source>
</evidence>
<dbReference type="PANTHER" id="PTHR18896">
    <property type="entry name" value="PHOSPHOLIPASE D"/>
    <property type="match status" value="1"/>
</dbReference>
<keyword evidence="4" id="KW-0443">Lipid metabolism</keyword>
<dbReference type="SMART" id="SM00155">
    <property type="entry name" value="PLDc"/>
    <property type="match status" value="2"/>
</dbReference>
<evidence type="ECO:0000259" key="6">
    <source>
        <dbReference type="PROSITE" id="PS50035"/>
    </source>
</evidence>
<sequence>MANLIKSITTPIALNHTNSGNITLPWFVQNTEYNPTWATFRPLVNGKEAFGAVYDAIHNAKHSVDIICWGFQPSMYFRRGERGVRTIGSLLVQKGKENVKVRLLCWHDDWYVSQWGENNMPGYNMQTWIKAVTPDWVYKKLSLMSQDYQTTGQRIYDTFWYYCANLNNVSMTGSWHESLQRKVNWLTHYPLTFSNVEFATRDFDLKARVENAWRLYMRGKDSTRDTRTKVMNAGLTAIATPTHHQKMVLIDYEEPSLATGFVMGHNMLDQYWDKDDHSAKRSEPEQGRCGPFPWQDISSRVTGPILQYLNANFCQAWDAATGQSLGKARAGMEKRLTMRAGPDAGAKVMAQIVRTKSKQSTSKGVVTDIGAMYLQAVNNATKYVFIQNQYFRWVPLADQIKEAVKRQIKGGRDPGYHGPIHLFVITNSSDEGVGPGSFNTYRMLDALGQSNSIPGVVRELNKQSLEVQQQTLEAKLAAEQAAEQKIATQGVDYTSSAVQGVMTFIQQSRLRQQDLQQQINELKRQNQAIVDKTRDQDKLEKDDTDKIDIPTNDITGLKVHVCTLVAPDSPAGGWVPVYVHAKLMTVDDAFTTIGSANINSRSMEGDSELNICTDQQDIAKSLRLQLWSLHTGDASDQEDPVKAFKNWGDIIVRNKVNKNQNLPPVASLVGFLRTSNAINRSD</sequence>
<dbReference type="PROSITE" id="PS50035">
    <property type="entry name" value="PLD"/>
    <property type="match status" value="1"/>
</dbReference>
<dbReference type="InterPro" id="IPR001736">
    <property type="entry name" value="PLipase_D/transphosphatidylase"/>
</dbReference>
<dbReference type="Proteomes" id="UP000029575">
    <property type="component" value="Unassembled WGS sequence"/>
</dbReference>
<name>A0AA88Z3B8_BURCE</name>
<organism evidence="7 8">
    <name type="scientific">Burkholderia cepacia</name>
    <name type="common">Pseudomonas cepacia</name>
    <dbReference type="NCBI Taxonomy" id="292"/>
    <lineage>
        <taxon>Bacteria</taxon>
        <taxon>Pseudomonadati</taxon>
        <taxon>Pseudomonadota</taxon>
        <taxon>Betaproteobacteria</taxon>
        <taxon>Burkholderiales</taxon>
        <taxon>Burkholderiaceae</taxon>
        <taxon>Burkholderia</taxon>
        <taxon>Burkholderia cepacia complex</taxon>
    </lineage>
</organism>
<comment type="catalytic activity">
    <reaction evidence="1">
        <text>a 1,2-diacyl-sn-glycero-3-phosphocholine + H2O = a 1,2-diacyl-sn-glycero-3-phosphate + choline + H(+)</text>
        <dbReference type="Rhea" id="RHEA:14445"/>
        <dbReference type="ChEBI" id="CHEBI:15354"/>
        <dbReference type="ChEBI" id="CHEBI:15377"/>
        <dbReference type="ChEBI" id="CHEBI:15378"/>
        <dbReference type="ChEBI" id="CHEBI:57643"/>
        <dbReference type="ChEBI" id="CHEBI:58608"/>
        <dbReference type="EC" id="3.1.4.4"/>
    </reaction>
</comment>
<feature type="coiled-coil region" evidence="5">
    <location>
        <begin position="462"/>
        <end position="542"/>
    </location>
</feature>
<dbReference type="Pfam" id="PF13091">
    <property type="entry name" value="PLDc_2"/>
    <property type="match status" value="1"/>
</dbReference>
<dbReference type="GO" id="GO:0009395">
    <property type="term" value="P:phospholipid catabolic process"/>
    <property type="evidence" value="ECO:0007669"/>
    <property type="project" value="TreeGrafter"/>
</dbReference>
<comment type="caution">
    <text evidence="7">The sequence shown here is derived from an EMBL/GenBank/DDBJ whole genome shotgun (WGS) entry which is preliminary data.</text>
</comment>
<dbReference type="SUPFAM" id="SSF56024">
    <property type="entry name" value="Phospholipase D/nuclease"/>
    <property type="match status" value="2"/>
</dbReference>
<evidence type="ECO:0000256" key="5">
    <source>
        <dbReference type="SAM" id="Coils"/>
    </source>
</evidence>
<evidence type="ECO:0000256" key="2">
    <source>
        <dbReference type="ARBA" id="ARBA00022737"/>
    </source>
</evidence>
<feature type="domain" description="PLD phosphodiesterase" evidence="6">
    <location>
        <begin position="575"/>
        <end position="602"/>
    </location>
</feature>
<evidence type="ECO:0000313" key="7">
    <source>
        <dbReference type="EMBL" id="KGB99959.1"/>
    </source>
</evidence>
<reference evidence="7 8" key="1">
    <citation type="submission" date="2014-06" db="EMBL/GenBank/DDBJ databases">
        <authorList>
            <person name="Bishop-Lilly K.A."/>
            <person name="Broomall S.M."/>
            <person name="Chain P.S."/>
            <person name="Chertkov O."/>
            <person name="Coyne S.R."/>
            <person name="Daligault H.E."/>
            <person name="Davenport K.W."/>
            <person name="Erkkila T."/>
            <person name="Frey K.G."/>
            <person name="Gibbons H.S."/>
            <person name="Gu W."/>
            <person name="Jaissle J."/>
            <person name="Johnson S.L."/>
            <person name="Koroleva G.I."/>
            <person name="Ladner J.T."/>
            <person name="Lo C.-C."/>
            <person name="Minogue T.D."/>
            <person name="Munk C."/>
            <person name="Palacios G.F."/>
            <person name="Redden C.L."/>
            <person name="Rosenzweig C.N."/>
            <person name="Scholz M.B."/>
            <person name="Teshima H."/>
            <person name="Xu Y."/>
        </authorList>
    </citation>
    <scope>NUCLEOTIDE SEQUENCE [LARGE SCALE GENOMIC DNA]</scope>
    <source>
        <strain evidence="7 8">DWS 37UF10B-2</strain>
    </source>
</reference>
<accession>A0AA88Z3B8</accession>
<evidence type="ECO:0000256" key="4">
    <source>
        <dbReference type="ARBA" id="ARBA00023098"/>
    </source>
</evidence>
<proteinExistence type="predicted"/>
<protein>
    <submittedName>
        <fullName evidence="7">Phospholipase D family protein</fullName>
    </submittedName>
</protein>
<keyword evidence="3" id="KW-0378">Hydrolase</keyword>
<dbReference type="EMBL" id="JPGD01000005">
    <property type="protein sequence ID" value="KGB99959.1"/>
    <property type="molecule type" value="Genomic_DNA"/>
</dbReference>
<keyword evidence="5" id="KW-0175">Coiled coil</keyword>
<dbReference type="PANTHER" id="PTHR18896:SF76">
    <property type="entry name" value="PHOSPHOLIPASE"/>
    <property type="match status" value="1"/>
</dbReference>
<dbReference type="InterPro" id="IPR015679">
    <property type="entry name" value="PLipase_D_fam"/>
</dbReference>
<evidence type="ECO:0000313" key="8">
    <source>
        <dbReference type="Proteomes" id="UP000029575"/>
    </source>
</evidence>
<keyword evidence="2" id="KW-0677">Repeat</keyword>
<dbReference type="InterPro" id="IPR025202">
    <property type="entry name" value="PLD-like_dom"/>
</dbReference>
<dbReference type="RefSeq" id="WP_034206964.1">
    <property type="nucleotide sequence ID" value="NZ_KN150854.1"/>
</dbReference>